<keyword evidence="3" id="KW-1185">Reference proteome</keyword>
<evidence type="ECO:0008006" key="4">
    <source>
        <dbReference type="Google" id="ProtNLM"/>
    </source>
</evidence>
<organism evidence="2 3">
    <name type="scientific">Stachybotrys elegans</name>
    <dbReference type="NCBI Taxonomy" id="80388"/>
    <lineage>
        <taxon>Eukaryota</taxon>
        <taxon>Fungi</taxon>
        <taxon>Dikarya</taxon>
        <taxon>Ascomycota</taxon>
        <taxon>Pezizomycotina</taxon>
        <taxon>Sordariomycetes</taxon>
        <taxon>Hypocreomycetidae</taxon>
        <taxon>Hypocreales</taxon>
        <taxon>Stachybotryaceae</taxon>
        <taxon>Stachybotrys</taxon>
    </lineage>
</organism>
<comment type="caution">
    <text evidence="2">The sequence shown here is derived from an EMBL/GenBank/DDBJ whole genome shotgun (WGS) entry which is preliminary data.</text>
</comment>
<dbReference type="OrthoDB" id="4259138at2759"/>
<dbReference type="Proteomes" id="UP000813444">
    <property type="component" value="Unassembled WGS sequence"/>
</dbReference>
<gene>
    <name evidence="2" type="ORF">B0I35DRAFT_484990</name>
</gene>
<dbReference type="EMBL" id="JAGPNK010000030">
    <property type="protein sequence ID" value="KAH7303622.1"/>
    <property type="molecule type" value="Genomic_DNA"/>
</dbReference>
<dbReference type="Gene3D" id="3.40.390.10">
    <property type="entry name" value="Collagenase (Catalytic Domain)"/>
    <property type="match status" value="1"/>
</dbReference>
<accession>A0A8K0WK43</accession>
<proteinExistence type="predicted"/>
<evidence type="ECO:0000256" key="1">
    <source>
        <dbReference type="SAM" id="SignalP"/>
    </source>
</evidence>
<dbReference type="InterPro" id="IPR024079">
    <property type="entry name" value="MetalloPept_cat_dom_sf"/>
</dbReference>
<keyword evidence="1" id="KW-0732">Signal</keyword>
<feature type="chain" id="PRO_5035426847" description="Lysine-specific metallo-endopeptidase domain-containing protein" evidence="1">
    <location>
        <begin position="21"/>
        <end position="365"/>
    </location>
</feature>
<reference evidence="2" key="1">
    <citation type="journal article" date="2021" name="Nat. Commun.">
        <title>Genetic determinants of endophytism in the Arabidopsis root mycobiome.</title>
        <authorList>
            <person name="Mesny F."/>
            <person name="Miyauchi S."/>
            <person name="Thiergart T."/>
            <person name="Pickel B."/>
            <person name="Atanasova L."/>
            <person name="Karlsson M."/>
            <person name="Huettel B."/>
            <person name="Barry K.W."/>
            <person name="Haridas S."/>
            <person name="Chen C."/>
            <person name="Bauer D."/>
            <person name="Andreopoulos W."/>
            <person name="Pangilinan J."/>
            <person name="LaButti K."/>
            <person name="Riley R."/>
            <person name="Lipzen A."/>
            <person name="Clum A."/>
            <person name="Drula E."/>
            <person name="Henrissat B."/>
            <person name="Kohler A."/>
            <person name="Grigoriev I.V."/>
            <person name="Martin F.M."/>
            <person name="Hacquard S."/>
        </authorList>
    </citation>
    <scope>NUCLEOTIDE SEQUENCE</scope>
    <source>
        <strain evidence="2">MPI-CAGE-CH-0235</strain>
    </source>
</reference>
<evidence type="ECO:0000313" key="2">
    <source>
        <dbReference type="EMBL" id="KAH7303622.1"/>
    </source>
</evidence>
<evidence type="ECO:0000313" key="3">
    <source>
        <dbReference type="Proteomes" id="UP000813444"/>
    </source>
</evidence>
<dbReference type="GO" id="GO:0008237">
    <property type="term" value="F:metallopeptidase activity"/>
    <property type="evidence" value="ECO:0007669"/>
    <property type="project" value="InterPro"/>
</dbReference>
<sequence length="365" mass="41000">MLPFRLCAFLVLGLSPAVHAALDITDRFHILLDETTDKDQKKANGNCGWLGKANFNAIWNECFTLAETGIKLVDDFHSKPEASRLLNAFFKNGDDPLTDNNLALIRGTFEAVRDWVEKGGRYNYGESVEKPYLYCFHTWLEKKTMQDLAWDTEGRNLMEENPAGDGFVATIEDVADYREAQKNQEEQLREAGVKNPKVVPYWVKQQGVYIFDQYYGKDKGYCTSTGSGAATQHVTPASTITLCPTSLGTTNGALSNKRVVKLRSPGLTPKRRDATQVGDQQLNKLYPTSITLFHELFHLVLGNEETVPDGGEVYDLDEMLKLDWDKASQNPETYANVAVAYDYTIHSGEKNGWKVEFYTGYTTQG</sequence>
<name>A0A8K0WK43_9HYPO</name>
<protein>
    <recommendedName>
        <fullName evidence="4">Lysine-specific metallo-endopeptidase domain-containing protein</fullName>
    </recommendedName>
</protein>
<feature type="signal peptide" evidence="1">
    <location>
        <begin position="1"/>
        <end position="20"/>
    </location>
</feature>
<dbReference type="AlphaFoldDB" id="A0A8K0WK43"/>